<dbReference type="InterPro" id="IPR036047">
    <property type="entry name" value="F-box-like_dom_sf"/>
</dbReference>
<feature type="domain" description="F-box" evidence="1">
    <location>
        <begin position="22"/>
        <end position="72"/>
    </location>
</feature>
<organism evidence="2 3">
    <name type="scientific">Panicum hallii var. hallii</name>
    <dbReference type="NCBI Taxonomy" id="1504633"/>
    <lineage>
        <taxon>Eukaryota</taxon>
        <taxon>Viridiplantae</taxon>
        <taxon>Streptophyta</taxon>
        <taxon>Embryophyta</taxon>
        <taxon>Tracheophyta</taxon>
        <taxon>Spermatophyta</taxon>
        <taxon>Magnoliopsida</taxon>
        <taxon>Liliopsida</taxon>
        <taxon>Poales</taxon>
        <taxon>Poaceae</taxon>
        <taxon>PACMAD clade</taxon>
        <taxon>Panicoideae</taxon>
        <taxon>Panicodae</taxon>
        <taxon>Paniceae</taxon>
        <taxon>Panicinae</taxon>
        <taxon>Panicum</taxon>
        <taxon>Panicum sect. Panicum</taxon>
    </lineage>
</organism>
<dbReference type="STRING" id="1504633.A0A2T7EMM3"/>
<evidence type="ECO:0000313" key="2">
    <source>
        <dbReference type="EMBL" id="PUZ69072.1"/>
    </source>
</evidence>
<dbReference type="InterPro" id="IPR032675">
    <property type="entry name" value="LRR_dom_sf"/>
</dbReference>
<dbReference type="SUPFAM" id="SSF81383">
    <property type="entry name" value="F-box domain"/>
    <property type="match status" value="1"/>
</dbReference>
<proteinExistence type="predicted"/>
<dbReference type="CDD" id="cd22160">
    <property type="entry name" value="F-box_AtFBL13-like"/>
    <property type="match status" value="1"/>
</dbReference>
<dbReference type="PROSITE" id="PS50181">
    <property type="entry name" value="FBOX"/>
    <property type="match status" value="1"/>
</dbReference>
<dbReference type="Gene3D" id="3.80.10.10">
    <property type="entry name" value="Ribonuclease Inhibitor"/>
    <property type="match status" value="1"/>
</dbReference>
<dbReference type="Proteomes" id="UP000244336">
    <property type="component" value="Chromosome 2"/>
</dbReference>
<protein>
    <recommendedName>
        <fullName evidence="1">F-box domain-containing protein</fullName>
    </recommendedName>
</protein>
<keyword evidence="3" id="KW-1185">Reference proteome</keyword>
<dbReference type="SUPFAM" id="SSF52047">
    <property type="entry name" value="RNI-like"/>
    <property type="match status" value="1"/>
</dbReference>
<dbReference type="Gramene" id="PUZ69071">
    <property type="protein sequence ID" value="PUZ69071"/>
    <property type="gene ID" value="GQ55_2G079100"/>
</dbReference>
<name>A0A2T7EMM3_9POAL</name>
<dbReference type="OrthoDB" id="644676at2759"/>
<evidence type="ECO:0000259" key="1">
    <source>
        <dbReference type="PROSITE" id="PS50181"/>
    </source>
</evidence>
<dbReference type="Pfam" id="PF00646">
    <property type="entry name" value="F-box"/>
    <property type="match status" value="1"/>
</dbReference>
<dbReference type="PANTHER" id="PTHR34223">
    <property type="entry name" value="OS11G0201299 PROTEIN"/>
    <property type="match status" value="1"/>
</dbReference>
<reference evidence="2 3" key="1">
    <citation type="submission" date="2018-04" db="EMBL/GenBank/DDBJ databases">
        <title>WGS assembly of Panicum hallii var. hallii HAL2.</title>
        <authorList>
            <person name="Lovell J."/>
            <person name="Jenkins J."/>
            <person name="Lowry D."/>
            <person name="Mamidi S."/>
            <person name="Sreedasyam A."/>
            <person name="Weng X."/>
            <person name="Barry K."/>
            <person name="Bonette J."/>
            <person name="Campitelli B."/>
            <person name="Daum C."/>
            <person name="Gordon S."/>
            <person name="Gould B."/>
            <person name="Lipzen A."/>
            <person name="MacQueen A."/>
            <person name="Palacio-Mejia J."/>
            <person name="Plott C."/>
            <person name="Shakirov E."/>
            <person name="Shu S."/>
            <person name="Yoshinaga Y."/>
            <person name="Zane M."/>
            <person name="Rokhsar D."/>
            <person name="Grimwood J."/>
            <person name="Schmutz J."/>
            <person name="Juenger T."/>
        </authorList>
    </citation>
    <scope>NUCLEOTIDE SEQUENCE [LARGE SCALE GENOMIC DNA]</scope>
    <source>
        <strain evidence="3">cv. HAL2</strain>
        <strain evidence="2">HAL2</strain>
    </source>
</reference>
<dbReference type="EMBL" id="CM009750">
    <property type="protein sequence ID" value="PUZ69071.1"/>
    <property type="molecule type" value="Genomic_DNA"/>
</dbReference>
<dbReference type="SMART" id="SM00256">
    <property type="entry name" value="FBOX"/>
    <property type="match status" value="1"/>
</dbReference>
<sequence length="421" mass="48114">MAQPEPIVKRSTACSQGVAGAVDRLSALPDGVIHTVLSFLPAPEVVRTCLLSRRWRSLWRSVPRINLDMKDFGISMVTIRDGALEEKWARFEDFATNLLLFHDNTSSLGEFRLSSHIYNQRHVDRWIRRGIEYCPSLLKILIYPCFKLPPIVGSNFCHLKTLYLRNADLGSHFTGLLCSTCPVIEDLELGNCEFSGNSSQRITSSTLKKLVLDSCENDTGYPLLITVPSLANLCLMYGCYQSCISLCKMDSLVKAEIYVAEYEATLPQHSQRELLCSLYNVTSLTLLGFQVEAMPNEKSDKFPIFRNMRTLELHSCFLDDYELYEKLEALGSFLQSAPCLEKLILKYCMFYRFSDSEWDIERKNITLHCQDGKTFQCPKLKLIEVIYNHDNDHQLIELLWSLGRSLPDASIKLKKIEEFLA</sequence>
<dbReference type="InterPro" id="IPR001810">
    <property type="entry name" value="F-box_dom"/>
</dbReference>
<dbReference type="InterPro" id="IPR053781">
    <property type="entry name" value="F-box_AtFBL13-like"/>
</dbReference>
<evidence type="ECO:0000313" key="3">
    <source>
        <dbReference type="Proteomes" id="UP000244336"/>
    </source>
</evidence>
<accession>A0A2T7EMM3</accession>
<dbReference type="InterPro" id="IPR053197">
    <property type="entry name" value="F-box_SCFL_complex_component"/>
</dbReference>
<dbReference type="Gramene" id="PUZ69072">
    <property type="protein sequence ID" value="PUZ69072"/>
    <property type="gene ID" value="GQ55_2G079100"/>
</dbReference>
<dbReference type="PANTHER" id="PTHR34223:SF70">
    <property type="entry name" value="F-BOX DOMAIN-CONTAINING PROTEIN"/>
    <property type="match status" value="1"/>
</dbReference>
<gene>
    <name evidence="2" type="ORF">GQ55_2G079100</name>
</gene>
<dbReference type="EMBL" id="CM009750">
    <property type="protein sequence ID" value="PUZ69072.1"/>
    <property type="molecule type" value="Genomic_DNA"/>
</dbReference>
<dbReference type="AlphaFoldDB" id="A0A2T7EMM3"/>
<dbReference type="Gene3D" id="1.20.1280.50">
    <property type="match status" value="1"/>
</dbReference>